<evidence type="ECO:0000313" key="6">
    <source>
        <dbReference type="EMBL" id="PWF23983.1"/>
    </source>
</evidence>
<dbReference type="CDD" id="cd08432">
    <property type="entry name" value="PBP2_GcdR_TrpI_HvrB_AmpR_like"/>
    <property type="match status" value="1"/>
</dbReference>
<comment type="similarity">
    <text evidence="1">Belongs to the LysR transcriptional regulatory family.</text>
</comment>
<evidence type="ECO:0000256" key="4">
    <source>
        <dbReference type="ARBA" id="ARBA00023163"/>
    </source>
</evidence>
<keyword evidence="4" id="KW-0804">Transcription</keyword>
<evidence type="ECO:0000256" key="3">
    <source>
        <dbReference type="ARBA" id="ARBA00023125"/>
    </source>
</evidence>
<evidence type="ECO:0000256" key="1">
    <source>
        <dbReference type="ARBA" id="ARBA00009437"/>
    </source>
</evidence>
<dbReference type="InterPro" id="IPR058163">
    <property type="entry name" value="LysR-type_TF_proteobact-type"/>
</dbReference>
<dbReference type="GO" id="GO:0043565">
    <property type="term" value="F:sequence-specific DNA binding"/>
    <property type="evidence" value="ECO:0007669"/>
    <property type="project" value="TreeGrafter"/>
</dbReference>
<evidence type="ECO:0000259" key="5">
    <source>
        <dbReference type="PROSITE" id="PS50931"/>
    </source>
</evidence>
<dbReference type="InterPro" id="IPR005119">
    <property type="entry name" value="LysR_subst-bd"/>
</dbReference>
<keyword evidence="3" id="KW-0238">DNA-binding</keyword>
<evidence type="ECO:0000313" key="7">
    <source>
        <dbReference type="Proteomes" id="UP000245212"/>
    </source>
</evidence>
<dbReference type="PANTHER" id="PTHR30537">
    <property type="entry name" value="HTH-TYPE TRANSCRIPTIONAL REGULATOR"/>
    <property type="match status" value="1"/>
</dbReference>
<dbReference type="InterPro" id="IPR036388">
    <property type="entry name" value="WH-like_DNA-bd_sf"/>
</dbReference>
<feature type="domain" description="HTH lysR-type" evidence="5">
    <location>
        <begin position="16"/>
        <end position="68"/>
    </location>
</feature>
<keyword evidence="2" id="KW-0805">Transcription regulation</keyword>
<keyword evidence="7" id="KW-1185">Reference proteome</keyword>
<dbReference type="SUPFAM" id="SSF46785">
    <property type="entry name" value="Winged helix' DNA-binding domain"/>
    <property type="match status" value="1"/>
</dbReference>
<dbReference type="GO" id="GO:0003700">
    <property type="term" value="F:DNA-binding transcription factor activity"/>
    <property type="evidence" value="ECO:0007669"/>
    <property type="project" value="InterPro"/>
</dbReference>
<protein>
    <submittedName>
        <fullName evidence="6">LysR family transcriptional regulator</fullName>
    </submittedName>
</protein>
<dbReference type="AlphaFoldDB" id="A0A2V1K3Q5"/>
<dbReference type="SUPFAM" id="SSF53850">
    <property type="entry name" value="Periplasmic binding protein-like II"/>
    <property type="match status" value="1"/>
</dbReference>
<dbReference type="EMBL" id="QETA01000002">
    <property type="protein sequence ID" value="PWF23983.1"/>
    <property type="molecule type" value="Genomic_DNA"/>
</dbReference>
<dbReference type="Gene3D" id="3.40.190.10">
    <property type="entry name" value="Periplasmic binding protein-like II"/>
    <property type="match status" value="2"/>
</dbReference>
<proteinExistence type="inferred from homology"/>
<accession>A0A2V1K3Q5</accession>
<dbReference type="Pfam" id="PF00126">
    <property type="entry name" value="HTH_1"/>
    <property type="match status" value="1"/>
</dbReference>
<dbReference type="RefSeq" id="WP_109061262.1">
    <property type="nucleotide sequence ID" value="NZ_QETA01000002.1"/>
</dbReference>
<evidence type="ECO:0000256" key="2">
    <source>
        <dbReference type="ARBA" id="ARBA00023015"/>
    </source>
</evidence>
<sequence>MLNDRREIPGQIHARLKVFLVCGRLLSFTQAADALHVTTGAVSQQIRQLEEWLGFRLFRRLPRSLALTEEGRRLLPVVEASYGAVDLEIHRLDGGHLSGIVRLRAVPSFLTKWLVPRLPDFQRRYPQIELRIEAEDSAQALLPGLFDLAIDLNDGVYPGFEISLMMEEDIFPVCAPALLERGPSLTEPADLRHFPLLHDMTAWRGSQPYAEWEQYLRQIGAADVDVRRGYMFNRNHLTIGAAIAGMGVAIARRALTTDELASGVLVEPFNRRVSTGKRYGIVYPSGALDDRRIRAVHDWLLHQAQPPAAPL</sequence>
<dbReference type="GO" id="GO:0006351">
    <property type="term" value="P:DNA-templated transcription"/>
    <property type="evidence" value="ECO:0007669"/>
    <property type="project" value="TreeGrafter"/>
</dbReference>
<dbReference type="InterPro" id="IPR036390">
    <property type="entry name" value="WH_DNA-bd_sf"/>
</dbReference>
<dbReference type="PRINTS" id="PR00039">
    <property type="entry name" value="HTHLYSR"/>
</dbReference>
<dbReference type="Pfam" id="PF03466">
    <property type="entry name" value="LysR_substrate"/>
    <property type="match status" value="1"/>
</dbReference>
<reference evidence="7" key="1">
    <citation type="submission" date="2018-05" db="EMBL/GenBank/DDBJ databases">
        <authorList>
            <person name="Li Y."/>
        </authorList>
    </citation>
    <scope>NUCLEOTIDE SEQUENCE [LARGE SCALE GENOMIC DNA]</scope>
    <source>
        <strain evidence="7">3d-2-2</strain>
    </source>
</reference>
<organism evidence="6 7">
    <name type="scientific">Corticimicrobacter populi</name>
    <dbReference type="NCBI Taxonomy" id="2175229"/>
    <lineage>
        <taxon>Bacteria</taxon>
        <taxon>Pseudomonadati</taxon>
        <taxon>Pseudomonadota</taxon>
        <taxon>Betaproteobacteria</taxon>
        <taxon>Burkholderiales</taxon>
        <taxon>Alcaligenaceae</taxon>
        <taxon>Corticimicrobacter</taxon>
    </lineage>
</organism>
<gene>
    <name evidence="6" type="ORF">DD235_06540</name>
</gene>
<comment type="caution">
    <text evidence="6">The sequence shown here is derived from an EMBL/GenBank/DDBJ whole genome shotgun (WGS) entry which is preliminary data.</text>
</comment>
<dbReference type="PROSITE" id="PS50931">
    <property type="entry name" value="HTH_LYSR"/>
    <property type="match status" value="1"/>
</dbReference>
<name>A0A2V1K3Q5_9BURK</name>
<dbReference type="InterPro" id="IPR000847">
    <property type="entry name" value="LysR_HTH_N"/>
</dbReference>
<dbReference type="Gene3D" id="1.10.10.10">
    <property type="entry name" value="Winged helix-like DNA-binding domain superfamily/Winged helix DNA-binding domain"/>
    <property type="match status" value="1"/>
</dbReference>
<dbReference type="Proteomes" id="UP000245212">
    <property type="component" value="Unassembled WGS sequence"/>
</dbReference>
<dbReference type="PANTHER" id="PTHR30537:SF74">
    <property type="entry name" value="HTH-TYPE TRANSCRIPTIONAL REGULATOR TRPI"/>
    <property type="match status" value="1"/>
</dbReference>